<comment type="caution">
    <text evidence="2">The sequence shown here is derived from an EMBL/GenBank/DDBJ whole genome shotgun (WGS) entry which is preliminary data.</text>
</comment>
<feature type="region of interest" description="Disordered" evidence="1">
    <location>
        <begin position="1"/>
        <end position="41"/>
    </location>
</feature>
<keyword evidence="3" id="KW-1185">Reference proteome</keyword>
<organism evidence="2 3">
    <name type="scientific">Pseudomassariella vexata</name>
    <dbReference type="NCBI Taxonomy" id="1141098"/>
    <lineage>
        <taxon>Eukaryota</taxon>
        <taxon>Fungi</taxon>
        <taxon>Dikarya</taxon>
        <taxon>Ascomycota</taxon>
        <taxon>Pezizomycotina</taxon>
        <taxon>Sordariomycetes</taxon>
        <taxon>Xylariomycetidae</taxon>
        <taxon>Amphisphaeriales</taxon>
        <taxon>Pseudomassariaceae</taxon>
        <taxon>Pseudomassariella</taxon>
    </lineage>
</organism>
<proteinExistence type="predicted"/>
<dbReference type="AlphaFoldDB" id="A0A1Y2EI65"/>
<feature type="region of interest" description="Disordered" evidence="1">
    <location>
        <begin position="376"/>
        <end position="408"/>
    </location>
</feature>
<protein>
    <submittedName>
        <fullName evidence="2">Uncharacterized protein</fullName>
    </submittedName>
</protein>
<name>A0A1Y2EI65_9PEZI</name>
<evidence type="ECO:0000313" key="3">
    <source>
        <dbReference type="Proteomes" id="UP000193689"/>
    </source>
</evidence>
<evidence type="ECO:0000256" key="1">
    <source>
        <dbReference type="SAM" id="MobiDB-lite"/>
    </source>
</evidence>
<dbReference type="InParanoid" id="A0A1Y2EI65"/>
<dbReference type="OrthoDB" id="5383784at2759"/>
<gene>
    <name evidence="2" type="ORF">BCR38DRAFT_330941</name>
</gene>
<sequence>MGRLGPLTSQALGRSPYDDVVEGEGEANPREPEPQYDEKGRIVNHETKTIIKSLIRAHNEVMQVIGVAEPENGGINESELALAKEHQAYESETGRWLLHVGHTLVTFGTWGVHGVRQRILLYKSYSHVQYSKLIPYERTRHSYGKLLLAGLSSYVVMEGLGTRINHLNRPRLEYGMGWIRLHLHLFLTMQQVDLIPASRWIPDIMFFIPFSSSSPFPAPPAIESLNASSIGGWLARLVANAFPYAVFYFGGRAYEYTTYLIKPHIHKRLPQPSRNKHLAQIWERAQAAAAQTSQTIAESPTLGPADREIRHTPHSSQDMHIPTLNALEGQPNGAEPGIPIGAIRRQSTFSNRGGDPDYGTDEEDAEILGNTLISFDVDTSDSTEEQRAGVWSAELRPSYGGDGRPSPKEEPIYVVNPLTSLPSLFAADILTTFVTRVICAPGEALALRMVAKAFSLRRGLPTGHMFPPRFLHTISCRSFVNVFGLELLRLLMSGEVWALTTVLSQWLHVTEEEWKEIHKEEQEAEQAAQQAADRAS</sequence>
<evidence type="ECO:0000313" key="2">
    <source>
        <dbReference type="EMBL" id="ORY71253.1"/>
    </source>
</evidence>
<dbReference type="GeneID" id="63771220"/>
<dbReference type="RefSeq" id="XP_040720845.1">
    <property type="nucleotide sequence ID" value="XM_040855008.1"/>
</dbReference>
<accession>A0A1Y2EI65</accession>
<dbReference type="Proteomes" id="UP000193689">
    <property type="component" value="Unassembled WGS sequence"/>
</dbReference>
<feature type="compositionally biased region" description="Basic and acidic residues" evidence="1">
    <location>
        <begin position="27"/>
        <end position="41"/>
    </location>
</feature>
<reference evidence="2 3" key="1">
    <citation type="submission" date="2016-07" db="EMBL/GenBank/DDBJ databases">
        <title>Pervasive Adenine N6-methylation of Active Genes in Fungi.</title>
        <authorList>
            <consortium name="DOE Joint Genome Institute"/>
            <person name="Mondo S.J."/>
            <person name="Dannebaum R.O."/>
            <person name="Kuo R.C."/>
            <person name="Labutti K."/>
            <person name="Haridas S."/>
            <person name="Kuo A."/>
            <person name="Salamov A."/>
            <person name="Ahrendt S.R."/>
            <person name="Lipzen A."/>
            <person name="Sullivan W."/>
            <person name="Andreopoulos W.B."/>
            <person name="Clum A."/>
            <person name="Lindquist E."/>
            <person name="Daum C."/>
            <person name="Ramamoorthy G.K."/>
            <person name="Gryganskyi A."/>
            <person name="Culley D."/>
            <person name="Magnuson J.K."/>
            <person name="James T.Y."/>
            <person name="O'Malley M.A."/>
            <person name="Stajich J.E."/>
            <person name="Spatafora J.W."/>
            <person name="Visel A."/>
            <person name="Grigoriev I.V."/>
        </authorList>
    </citation>
    <scope>NUCLEOTIDE SEQUENCE [LARGE SCALE GENOMIC DNA]</scope>
    <source>
        <strain evidence="2 3">CBS 129021</strain>
    </source>
</reference>
<feature type="region of interest" description="Disordered" evidence="1">
    <location>
        <begin position="292"/>
        <end position="362"/>
    </location>
</feature>
<dbReference type="EMBL" id="MCFJ01000001">
    <property type="protein sequence ID" value="ORY71253.1"/>
    <property type="molecule type" value="Genomic_DNA"/>
</dbReference>